<dbReference type="PRINTS" id="PR00070">
    <property type="entry name" value="DHFR"/>
</dbReference>
<evidence type="ECO:0000256" key="1">
    <source>
        <dbReference type="ARBA" id="ARBA00004903"/>
    </source>
</evidence>
<evidence type="ECO:0000256" key="5">
    <source>
        <dbReference type="ARBA" id="ARBA00022857"/>
    </source>
</evidence>
<feature type="chain" id="PRO_5026192549" description="Dihydrofolate reductase" evidence="8">
    <location>
        <begin position="25"/>
        <end position="228"/>
    </location>
</feature>
<keyword evidence="8" id="KW-0732">Signal</keyword>
<evidence type="ECO:0000313" key="10">
    <source>
        <dbReference type="EMBL" id="KAF2677913.1"/>
    </source>
</evidence>
<keyword evidence="5" id="KW-0521">NADP</keyword>
<dbReference type="Pfam" id="PF00186">
    <property type="entry name" value="DHFR_1"/>
    <property type="match status" value="1"/>
</dbReference>
<dbReference type="PROSITE" id="PS00075">
    <property type="entry name" value="DHFR_1"/>
    <property type="match status" value="1"/>
</dbReference>
<evidence type="ECO:0000313" key="11">
    <source>
        <dbReference type="Proteomes" id="UP000799291"/>
    </source>
</evidence>
<evidence type="ECO:0000256" key="4">
    <source>
        <dbReference type="ARBA" id="ARBA00022563"/>
    </source>
</evidence>
<dbReference type="PROSITE" id="PS51330">
    <property type="entry name" value="DHFR_2"/>
    <property type="match status" value="1"/>
</dbReference>
<dbReference type="PANTHER" id="PTHR48069:SF3">
    <property type="entry name" value="DIHYDROFOLATE REDUCTASE"/>
    <property type="match status" value="1"/>
</dbReference>
<comment type="similarity">
    <text evidence="7">Belongs to the dihydrofolate reductase family.</text>
</comment>
<dbReference type="GO" id="GO:0046654">
    <property type="term" value="P:tetrahydrofolate biosynthetic process"/>
    <property type="evidence" value="ECO:0007669"/>
    <property type="project" value="UniProtKB-UniPathway"/>
</dbReference>
<proteinExistence type="inferred from homology"/>
<reference evidence="10" key="1">
    <citation type="journal article" date="2020" name="Stud. Mycol.">
        <title>101 Dothideomycetes genomes: a test case for predicting lifestyles and emergence of pathogens.</title>
        <authorList>
            <person name="Haridas S."/>
            <person name="Albert R."/>
            <person name="Binder M."/>
            <person name="Bloem J."/>
            <person name="Labutti K."/>
            <person name="Salamov A."/>
            <person name="Andreopoulos B."/>
            <person name="Baker S."/>
            <person name="Barry K."/>
            <person name="Bills G."/>
            <person name="Bluhm B."/>
            <person name="Cannon C."/>
            <person name="Castanera R."/>
            <person name="Culley D."/>
            <person name="Daum C."/>
            <person name="Ezra D."/>
            <person name="Gonzalez J."/>
            <person name="Henrissat B."/>
            <person name="Kuo A."/>
            <person name="Liang C."/>
            <person name="Lipzen A."/>
            <person name="Lutzoni F."/>
            <person name="Magnuson J."/>
            <person name="Mondo S."/>
            <person name="Nolan M."/>
            <person name="Ohm R."/>
            <person name="Pangilinan J."/>
            <person name="Park H.-J."/>
            <person name="Ramirez L."/>
            <person name="Alfaro M."/>
            <person name="Sun H."/>
            <person name="Tritt A."/>
            <person name="Yoshinaga Y."/>
            <person name="Zwiers L.-H."/>
            <person name="Turgeon B."/>
            <person name="Goodwin S."/>
            <person name="Spatafora J."/>
            <person name="Crous P."/>
            <person name="Grigoriev I."/>
        </authorList>
    </citation>
    <scope>NUCLEOTIDE SEQUENCE</scope>
    <source>
        <strain evidence="10">CBS 122367</strain>
    </source>
</reference>
<dbReference type="AlphaFoldDB" id="A0A6G1IIU8"/>
<dbReference type="Proteomes" id="UP000799291">
    <property type="component" value="Unassembled WGS sequence"/>
</dbReference>
<dbReference type="OrthoDB" id="414698at2759"/>
<keyword evidence="4" id="KW-0554">One-carbon metabolism</keyword>
<comment type="pathway">
    <text evidence="1">Cofactor biosynthesis; tetrahydrofolate biosynthesis; 5,6,7,8-tetrahydrofolate from 7,8-dihydrofolate: step 1/1.</text>
</comment>
<dbReference type="InterPro" id="IPR012259">
    <property type="entry name" value="DHFR"/>
</dbReference>
<dbReference type="InterPro" id="IPR001796">
    <property type="entry name" value="DHFR_dom"/>
</dbReference>
<evidence type="ECO:0000256" key="7">
    <source>
        <dbReference type="RuleBase" id="RU004474"/>
    </source>
</evidence>
<dbReference type="GO" id="GO:0046655">
    <property type="term" value="P:folic acid metabolic process"/>
    <property type="evidence" value="ECO:0007669"/>
    <property type="project" value="TreeGrafter"/>
</dbReference>
<evidence type="ECO:0000256" key="3">
    <source>
        <dbReference type="ARBA" id="ARBA00018886"/>
    </source>
</evidence>
<dbReference type="GO" id="GO:0005739">
    <property type="term" value="C:mitochondrion"/>
    <property type="evidence" value="ECO:0007669"/>
    <property type="project" value="TreeGrafter"/>
</dbReference>
<gene>
    <name evidence="10" type="ORF">K458DRAFT_446769</name>
</gene>
<feature type="signal peptide" evidence="8">
    <location>
        <begin position="1"/>
        <end position="24"/>
    </location>
</feature>
<dbReference type="SUPFAM" id="SSF53597">
    <property type="entry name" value="Dihydrofolate reductase-like"/>
    <property type="match status" value="1"/>
</dbReference>
<feature type="domain" description="DHFR" evidence="9">
    <location>
        <begin position="10"/>
        <end position="226"/>
    </location>
</feature>
<organism evidence="10 11">
    <name type="scientific">Lentithecium fluviatile CBS 122367</name>
    <dbReference type="NCBI Taxonomy" id="1168545"/>
    <lineage>
        <taxon>Eukaryota</taxon>
        <taxon>Fungi</taxon>
        <taxon>Dikarya</taxon>
        <taxon>Ascomycota</taxon>
        <taxon>Pezizomycotina</taxon>
        <taxon>Dothideomycetes</taxon>
        <taxon>Pleosporomycetidae</taxon>
        <taxon>Pleosporales</taxon>
        <taxon>Massarineae</taxon>
        <taxon>Lentitheciaceae</taxon>
        <taxon>Lentithecium</taxon>
    </lineage>
</organism>
<evidence type="ECO:0000259" key="9">
    <source>
        <dbReference type="PROSITE" id="PS51330"/>
    </source>
</evidence>
<dbReference type="InterPro" id="IPR017925">
    <property type="entry name" value="DHFR_CS"/>
</dbReference>
<evidence type="ECO:0000256" key="6">
    <source>
        <dbReference type="ARBA" id="ARBA00023002"/>
    </source>
</evidence>
<sequence>MPTPTKAFPPLTLVLAATPSLGIGQGGTLPWPQLKKEMGYFARVTKRVSEGGRRINAVVMGRKTWDSIPEKFRPLKGRLNVVITRTPEELSRSLGMKGGGDKEVEVEGPIVAESVMAALERLRAFDHTAEEEREEESRGKIHRVFVIGGASVYHAALELPQAERVLLTKIKKEYDCDTFFGVDLDREGSGWVRRSRGELEEWTGESVQEGGLEQEGVGFEFGMYERVR</sequence>
<dbReference type="GO" id="GO:0006730">
    <property type="term" value="P:one-carbon metabolic process"/>
    <property type="evidence" value="ECO:0007669"/>
    <property type="project" value="UniProtKB-KW"/>
</dbReference>
<dbReference type="GO" id="GO:0004146">
    <property type="term" value="F:dihydrofolate reductase activity"/>
    <property type="evidence" value="ECO:0007669"/>
    <property type="project" value="UniProtKB-EC"/>
</dbReference>
<dbReference type="EMBL" id="MU005617">
    <property type="protein sequence ID" value="KAF2677913.1"/>
    <property type="molecule type" value="Genomic_DNA"/>
</dbReference>
<keyword evidence="6" id="KW-0560">Oxidoreductase</keyword>
<dbReference type="PANTHER" id="PTHR48069">
    <property type="entry name" value="DIHYDROFOLATE REDUCTASE"/>
    <property type="match status" value="1"/>
</dbReference>
<dbReference type="GO" id="GO:0050661">
    <property type="term" value="F:NADP binding"/>
    <property type="evidence" value="ECO:0007669"/>
    <property type="project" value="InterPro"/>
</dbReference>
<dbReference type="CDD" id="cd00209">
    <property type="entry name" value="DHFR"/>
    <property type="match status" value="1"/>
</dbReference>
<dbReference type="InterPro" id="IPR024072">
    <property type="entry name" value="DHFR-like_dom_sf"/>
</dbReference>
<name>A0A6G1IIU8_9PLEO</name>
<accession>A0A6G1IIU8</accession>
<evidence type="ECO:0000256" key="2">
    <source>
        <dbReference type="ARBA" id="ARBA00012856"/>
    </source>
</evidence>
<dbReference type="UniPathway" id="UPA00077">
    <property type="reaction ID" value="UER00158"/>
</dbReference>
<dbReference type="EC" id="1.5.1.3" evidence="2"/>
<dbReference type="GO" id="GO:0046452">
    <property type="term" value="P:dihydrofolate metabolic process"/>
    <property type="evidence" value="ECO:0007669"/>
    <property type="project" value="TreeGrafter"/>
</dbReference>
<keyword evidence="11" id="KW-1185">Reference proteome</keyword>
<protein>
    <recommendedName>
        <fullName evidence="3">Dihydrofolate reductase</fullName>
        <ecNumber evidence="2">1.5.1.3</ecNumber>
    </recommendedName>
</protein>
<evidence type="ECO:0000256" key="8">
    <source>
        <dbReference type="SAM" id="SignalP"/>
    </source>
</evidence>
<dbReference type="Gene3D" id="3.40.430.10">
    <property type="entry name" value="Dihydrofolate Reductase, subunit A"/>
    <property type="match status" value="1"/>
</dbReference>